<feature type="non-terminal residue" evidence="2">
    <location>
        <position position="135"/>
    </location>
</feature>
<sequence>MSSRVDQLLSLPPFGLSAEAKTAALLPAVREELTYHYEHCAPFQKWCRRHDFDPHDPIEDLAAVPFLPANIFKQMTLRSVPDEQVVRVLASSATSSQIPARVALDTITRNRQIRSLAAILTHLLGGRRRPFVILD</sequence>
<dbReference type="Gene3D" id="3.40.50.12780">
    <property type="entry name" value="N-terminal domain of ligase-like"/>
    <property type="match status" value="1"/>
</dbReference>
<reference evidence="2" key="1">
    <citation type="journal article" date="2014" name="Front. Microbiol.">
        <title>High frequency of phylogenetically diverse reductive dehalogenase-homologous genes in deep subseafloor sedimentary metagenomes.</title>
        <authorList>
            <person name="Kawai M."/>
            <person name="Futagami T."/>
            <person name="Toyoda A."/>
            <person name="Takaki Y."/>
            <person name="Nishi S."/>
            <person name="Hori S."/>
            <person name="Arai W."/>
            <person name="Tsubouchi T."/>
            <person name="Morono Y."/>
            <person name="Uchiyama I."/>
            <person name="Ito T."/>
            <person name="Fujiyama A."/>
            <person name="Inagaki F."/>
            <person name="Takami H."/>
        </authorList>
    </citation>
    <scope>NUCLEOTIDE SEQUENCE</scope>
    <source>
        <strain evidence="2">Expedition CK06-06</strain>
    </source>
</reference>
<accession>X0WUA0</accession>
<dbReference type="AlphaFoldDB" id="X0WUA0"/>
<protein>
    <recommendedName>
        <fullName evidence="1">Acyl-protein synthetase LuxE domain-containing protein</fullName>
    </recommendedName>
</protein>
<proteinExistence type="predicted"/>
<dbReference type="InterPro" id="IPR007534">
    <property type="entry name" value="LuxE"/>
</dbReference>
<dbReference type="InterPro" id="IPR042099">
    <property type="entry name" value="ANL_N_sf"/>
</dbReference>
<dbReference type="GO" id="GO:0008218">
    <property type="term" value="P:bioluminescence"/>
    <property type="evidence" value="ECO:0007669"/>
    <property type="project" value="InterPro"/>
</dbReference>
<name>X0WUA0_9ZZZZ</name>
<dbReference type="EMBL" id="BARS01032589">
    <property type="protein sequence ID" value="GAG16306.1"/>
    <property type="molecule type" value="Genomic_DNA"/>
</dbReference>
<comment type="caution">
    <text evidence="2">The sequence shown here is derived from an EMBL/GenBank/DDBJ whole genome shotgun (WGS) entry which is preliminary data.</text>
</comment>
<organism evidence="2">
    <name type="scientific">marine sediment metagenome</name>
    <dbReference type="NCBI Taxonomy" id="412755"/>
    <lineage>
        <taxon>unclassified sequences</taxon>
        <taxon>metagenomes</taxon>
        <taxon>ecological metagenomes</taxon>
    </lineage>
</organism>
<dbReference type="Pfam" id="PF04443">
    <property type="entry name" value="LuxE"/>
    <property type="match status" value="1"/>
</dbReference>
<evidence type="ECO:0000313" key="2">
    <source>
        <dbReference type="EMBL" id="GAG16306.1"/>
    </source>
</evidence>
<dbReference type="GO" id="GO:0047474">
    <property type="term" value="F:long-chain fatty acid--protein ligase activity"/>
    <property type="evidence" value="ECO:0007669"/>
    <property type="project" value="InterPro"/>
</dbReference>
<feature type="domain" description="Acyl-protein synthetase LuxE" evidence="1">
    <location>
        <begin position="3"/>
        <end position="135"/>
    </location>
</feature>
<evidence type="ECO:0000259" key="1">
    <source>
        <dbReference type="Pfam" id="PF04443"/>
    </source>
</evidence>
<gene>
    <name evidence="2" type="ORF">S01H1_50570</name>
</gene>